<feature type="compositionally biased region" description="Low complexity" evidence="6">
    <location>
        <begin position="161"/>
        <end position="180"/>
    </location>
</feature>
<evidence type="ECO:0000256" key="4">
    <source>
        <dbReference type="ARBA" id="ARBA00023186"/>
    </source>
</evidence>
<dbReference type="InterPro" id="IPR001623">
    <property type="entry name" value="DnaJ_domain"/>
</dbReference>
<feature type="compositionally biased region" description="Polar residues" evidence="6">
    <location>
        <begin position="284"/>
        <end position="302"/>
    </location>
</feature>
<feature type="region of interest" description="Disordered" evidence="6">
    <location>
        <begin position="284"/>
        <end position="363"/>
    </location>
</feature>
<reference evidence="8" key="1">
    <citation type="submission" date="2023-03" db="EMBL/GenBank/DDBJ databases">
        <title>Complete genome of Cladonia borealis.</title>
        <authorList>
            <person name="Park H."/>
        </authorList>
    </citation>
    <scope>NUCLEOTIDE SEQUENCE</scope>
    <source>
        <strain evidence="8">ANT050790</strain>
    </source>
</reference>
<dbReference type="PANTHER" id="PTHR44313:SF1">
    <property type="entry name" value="DNAJ HOMOLOG SUBFAMILY C MEMBER 17"/>
    <property type="match status" value="1"/>
</dbReference>
<evidence type="ECO:0000256" key="5">
    <source>
        <dbReference type="ARBA" id="ARBA00023242"/>
    </source>
</evidence>
<evidence type="ECO:0000256" key="1">
    <source>
        <dbReference type="ARBA" id="ARBA00004123"/>
    </source>
</evidence>
<dbReference type="PRINTS" id="PR00625">
    <property type="entry name" value="JDOMAIN"/>
</dbReference>
<dbReference type="PROSITE" id="PS00636">
    <property type="entry name" value="DNAJ_1"/>
    <property type="match status" value="1"/>
</dbReference>
<feature type="compositionally biased region" description="Basic and acidic residues" evidence="6">
    <location>
        <begin position="88"/>
        <end position="156"/>
    </location>
</feature>
<dbReference type="Pfam" id="PF00226">
    <property type="entry name" value="DnaJ"/>
    <property type="match status" value="1"/>
</dbReference>
<dbReference type="InterPro" id="IPR012677">
    <property type="entry name" value="Nucleotide-bd_a/b_plait_sf"/>
</dbReference>
<name>A0AA39QRU7_9LECA</name>
<keyword evidence="9" id="KW-1185">Reference proteome</keyword>
<evidence type="ECO:0000256" key="6">
    <source>
        <dbReference type="SAM" id="MobiDB-lite"/>
    </source>
</evidence>
<dbReference type="PANTHER" id="PTHR44313">
    <property type="entry name" value="DNAJ HOMOLOG SUBFAMILY C MEMBER 17"/>
    <property type="match status" value="1"/>
</dbReference>
<dbReference type="AlphaFoldDB" id="A0AA39QRU7"/>
<evidence type="ECO:0000259" key="7">
    <source>
        <dbReference type="PROSITE" id="PS50076"/>
    </source>
</evidence>
<dbReference type="InterPro" id="IPR018253">
    <property type="entry name" value="DnaJ_domain_CS"/>
</dbReference>
<dbReference type="CDD" id="cd06257">
    <property type="entry name" value="DnaJ"/>
    <property type="match status" value="1"/>
</dbReference>
<dbReference type="GO" id="GO:0003676">
    <property type="term" value="F:nucleic acid binding"/>
    <property type="evidence" value="ECO:0007669"/>
    <property type="project" value="InterPro"/>
</dbReference>
<dbReference type="EMBL" id="JAFEKC020000022">
    <property type="protein sequence ID" value="KAK0508012.1"/>
    <property type="molecule type" value="Genomic_DNA"/>
</dbReference>
<dbReference type="PROSITE" id="PS50076">
    <property type="entry name" value="DNAJ_2"/>
    <property type="match status" value="1"/>
</dbReference>
<keyword evidence="5" id="KW-0539">Nucleus</keyword>
<keyword evidence="3" id="KW-0963">Cytoplasm</keyword>
<dbReference type="SUPFAM" id="SSF46565">
    <property type="entry name" value="Chaperone J-domain"/>
    <property type="match status" value="1"/>
</dbReference>
<proteinExistence type="predicted"/>
<accession>A0AA39QRU7</accession>
<dbReference type="Proteomes" id="UP001166286">
    <property type="component" value="Unassembled WGS sequence"/>
</dbReference>
<dbReference type="GO" id="GO:0005737">
    <property type="term" value="C:cytoplasm"/>
    <property type="evidence" value="ECO:0007669"/>
    <property type="project" value="UniProtKB-SubCell"/>
</dbReference>
<gene>
    <name evidence="8" type="ORF">JMJ35_009901</name>
</gene>
<protein>
    <recommendedName>
        <fullName evidence="7">J domain-containing protein</fullName>
    </recommendedName>
</protein>
<feature type="region of interest" description="Disordered" evidence="6">
    <location>
        <begin position="382"/>
        <end position="404"/>
    </location>
</feature>
<dbReference type="GO" id="GO:0005681">
    <property type="term" value="C:spliceosomal complex"/>
    <property type="evidence" value="ECO:0007669"/>
    <property type="project" value="TreeGrafter"/>
</dbReference>
<dbReference type="InterPro" id="IPR052094">
    <property type="entry name" value="Pre-mRNA-splicing_ERAD"/>
</dbReference>
<dbReference type="Gene3D" id="3.30.70.330">
    <property type="match status" value="1"/>
</dbReference>
<organism evidence="8 9">
    <name type="scientific">Cladonia borealis</name>
    <dbReference type="NCBI Taxonomy" id="184061"/>
    <lineage>
        <taxon>Eukaryota</taxon>
        <taxon>Fungi</taxon>
        <taxon>Dikarya</taxon>
        <taxon>Ascomycota</taxon>
        <taxon>Pezizomycotina</taxon>
        <taxon>Lecanoromycetes</taxon>
        <taxon>OSLEUM clade</taxon>
        <taxon>Lecanoromycetidae</taxon>
        <taxon>Lecanorales</taxon>
        <taxon>Lecanorineae</taxon>
        <taxon>Cladoniaceae</taxon>
        <taxon>Cladonia</taxon>
    </lineage>
</organism>
<keyword evidence="4" id="KW-0143">Chaperone</keyword>
<feature type="region of interest" description="Disordered" evidence="6">
    <location>
        <begin position="87"/>
        <end position="181"/>
    </location>
</feature>
<evidence type="ECO:0000313" key="8">
    <source>
        <dbReference type="EMBL" id="KAK0508012.1"/>
    </source>
</evidence>
<dbReference type="InterPro" id="IPR036869">
    <property type="entry name" value="J_dom_sf"/>
</dbReference>
<evidence type="ECO:0000256" key="2">
    <source>
        <dbReference type="ARBA" id="ARBA00004496"/>
    </source>
</evidence>
<feature type="compositionally biased region" description="Basic and acidic residues" evidence="6">
    <location>
        <begin position="382"/>
        <end position="394"/>
    </location>
</feature>
<evidence type="ECO:0000313" key="9">
    <source>
        <dbReference type="Proteomes" id="UP001166286"/>
    </source>
</evidence>
<sequence>MPSDDLKNYATSDTDFYTLLGITFETSQKDIDRAWRRTALKYHPDKVGNDPVAKEKFHFAQIGYDLLSDPTSKAIYDNARNARLQRKRQNELFEGRRKDMKNDLEARERGVKRPRDEDQGDEEKLEREIRRLAEDGKRRRKEREEALRRDMQKEAETSDGAAQTPASASPNPSAAAKVPSGVSDIDRTVKVRWPVEGEGGSITADHIKALFSHFGPIESADLLSPKMLRLGKKQKKQLAVVCMIQYKSVVGAHAAVEDFQKQEGPEWKIFDSVFWAANKEPEFLTQQSNKGSTDSVPSTPTANGRMRSSFGFSGVDSQSSTPTASPQVDSDGLRKKPSFTSFTPAAFNTPKGSPFGKGLGANSPSLEELTMIRLKNAEKKRLAAELERQDREADAAEAEQAKYA</sequence>
<comment type="subcellular location">
    <subcellularLocation>
        <location evidence="2">Cytoplasm</location>
    </subcellularLocation>
    <subcellularLocation>
        <location evidence="1">Nucleus</location>
    </subcellularLocation>
</comment>
<evidence type="ECO:0000256" key="3">
    <source>
        <dbReference type="ARBA" id="ARBA00022490"/>
    </source>
</evidence>
<feature type="domain" description="J" evidence="7">
    <location>
        <begin position="15"/>
        <end position="80"/>
    </location>
</feature>
<dbReference type="SMART" id="SM00271">
    <property type="entry name" value="DnaJ"/>
    <property type="match status" value="1"/>
</dbReference>
<feature type="compositionally biased region" description="Polar residues" evidence="6">
    <location>
        <begin position="315"/>
        <end position="328"/>
    </location>
</feature>
<dbReference type="InterPro" id="IPR035979">
    <property type="entry name" value="RBD_domain_sf"/>
</dbReference>
<dbReference type="GO" id="GO:0000390">
    <property type="term" value="P:spliceosomal complex disassembly"/>
    <property type="evidence" value="ECO:0007669"/>
    <property type="project" value="TreeGrafter"/>
</dbReference>
<dbReference type="SUPFAM" id="SSF54928">
    <property type="entry name" value="RNA-binding domain, RBD"/>
    <property type="match status" value="1"/>
</dbReference>
<dbReference type="Gene3D" id="1.10.287.110">
    <property type="entry name" value="DnaJ domain"/>
    <property type="match status" value="1"/>
</dbReference>
<comment type="caution">
    <text evidence="8">The sequence shown here is derived from an EMBL/GenBank/DDBJ whole genome shotgun (WGS) entry which is preliminary data.</text>
</comment>